<feature type="region of interest" description="Disordered" evidence="1">
    <location>
        <begin position="249"/>
        <end position="286"/>
    </location>
</feature>
<accession>A0A7C4Q3Q6</accession>
<feature type="compositionally biased region" description="Low complexity" evidence="1">
    <location>
        <begin position="143"/>
        <end position="159"/>
    </location>
</feature>
<organism evidence="3">
    <name type="scientific">Bellilinea caldifistulae</name>
    <dbReference type="NCBI Taxonomy" id="360411"/>
    <lineage>
        <taxon>Bacteria</taxon>
        <taxon>Bacillati</taxon>
        <taxon>Chloroflexota</taxon>
        <taxon>Anaerolineae</taxon>
        <taxon>Anaerolineales</taxon>
        <taxon>Anaerolineaceae</taxon>
        <taxon>Bellilinea</taxon>
    </lineage>
</organism>
<name>A0A7C4Q3Q6_9CHLR</name>
<evidence type="ECO:0000313" key="3">
    <source>
        <dbReference type="EMBL" id="HGS87570.1"/>
    </source>
</evidence>
<gene>
    <name evidence="3" type="ORF">ENT17_08110</name>
</gene>
<dbReference type="AlphaFoldDB" id="A0A7C4Q3Q6"/>
<dbReference type="EMBL" id="DSXR01000081">
    <property type="protein sequence ID" value="HGS87570.1"/>
    <property type="molecule type" value="Genomic_DNA"/>
</dbReference>
<evidence type="ECO:0000256" key="2">
    <source>
        <dbReference type="SAM" id="SignalP"/>
    </source>
</evidence>
<proteinExistence type="predicted"/>
<evidence type="ECO:0008006" key="4">
    <source>
        <dbReference type="Google" id="ProtNLM"/>
    </source>
</evidence>
<dbReference type="Gene3D" id="2.60.40.10">
    <property type="entry name" value="Immunoglobulins"/>
    <property type="match status" value="1"/>
</dbReference>
<dbReference type="PROSITE" id="PS51257">
    <property type="entry name" value="PROKAR_LIPOPROTEIN"/>
    <property type="match status" value="1"/>
</dbReference>
<reference evidence="3" key="1">
    <citation type="journal article" date="2020" name="mSystems">
        <title>Genome- and Community-Level Interaction Insights into Carbon Utilization and Element Cycling Functions of Hydrothermarchaeota in Hydrothermal Sediment.</title>
        <authorList>
            <person name="Zhou Z."/>
            <person name="Liu Y."/>
            <person name="Xu W."/>
            <person name="Pan J."/>
            <person name="Luo Z.H."/>
            <person name="Li M."/>
        </authorList>
    </citation>
    <scope>NUCLEOTIDE SEQUENCE [LARGE SCALE GENOMIC DNA]</scope>
    <source>
        <strain evidence="3">SpSt-556</strain>
    </source>
</reference>
<sequence length="286" mass="29973">MKRNFLPILLLAVLISACGGRLPASPTPTAPAVSQFPQAWIDSPLNGSTLPLGEVEIISHAASLAGIAQVELSVNDVVIRTDANPSPSETLNLVRQIWLPGDQGNYQISVRAKNTLGEWSAPSKINVIIQGVPTQIPTVTLPLTPTPTSSATATVTPSETPSPTPTASPAGPPVIVLVRNSFCRLGPGQDYREITALAAGDTAEVLGISQDRFWLFVLWPKFNVRCWIAAYAAPPDVDLSGVPVRAAPPTPTPTGAVEATAIPSTPAPTIPLPTNTVPPTETPYKP</sequence>
<feature type="signal peptide" evidence="2">
    <location>
        <begin position="1"/>
        <end position="24"/>
    </location>
</feature>
<feature type="compositionally biased region" description="Low complexity" evidence="1">
    <location>
        <begin position="253"/>
        <end position="264"/>
    </location>
</feature>
<feature type="compositionally biased region" description="Pro residues" evidence="1">
    <location>
        <begin position="160"/>
        <end position="171"/>
    </location>
</feature>
<evidence type="ECO:0000256" key="1">
    <source>
        <dbReference type="SAM" id="MobiDB-lite"/>
    </source>
</evidence>
<feature type="chain" id="PRO_5028332527" description="SH3 domain-containing protein" evidence="2">
    <location>
        <begin position="25"/>
        <end position="286"/>
    </location>
</feature>
<dbReference type="InterPro" id="IPR013783">
    <property type="entry name" value="Ig-like_fold"/>
</dbReference>
<keyword evidence="2" id="KW-0732">Signal</keyword>
<comment type="caution">
    <text evidence="3">The sequence shown here is derived from an EMBL/GenBank/DDBJ whole genome shotgun (WGS) entry which is preliminary data.</text>
</comment>
<protein>
    <recommendedName>
        <fullName evidence="4">SH3 domain-containing protein</fullName>
    </recommendedName>
</protein>
<dbReference type="Pfam" id="PF17957">
    <property type="entry name" value="Big_7"/>
    <property type="match status" value="1"/>
</dbReference>
<feature type="region of interest" description="Disordered" evidence="1">
    <location>
        <begin position="143"/>
        <end position="171"/>
    </location>
</feature>